<dbReference type="Pfam" id="PF26639">
    <property type="entry name" value="Het-6_barrel"/>
    <property type="match status" value="1"/>
</dbReference>
<name>A0A9P4N2N2_9PLEO</name>
<keyword evidence="2" id="KW-1185">Reference proteome</keyword>
<dbReference type="PANTHER" id="PTHR24148:SF73">
    <property type="entry name" value="HET DOMAIN PROTEIN (AFU_ORTHOLOGUE AFUA_8G01020)"/>
    <property type="match status" value="1"/>
</dbReference>
<feature type="non-terminal residue" evidence="1">
    <location>
        <position position="1"/>
    </location>
</feature>
<evidence type="ECO:0000313" key="1">
    <source>
        <dbReference type="EMBL" id="KAF2267480.1"/>
    </source>
</evidence>
<dbReference type="PANTHER" id="PTHR24148">
    <property type="entry name" value="ANKYRIN REPEAT DOMAIN-CONTAINING PROTEIN 39 HOMOLOG-RELATED"/>
    <property type="match status" value="1"/>
</dbReference>
<feature type="non-terminal residue" evidence="1">
    <location>
        <position position="94"/>
    </location>
</feature>
<reference evidence="2" key="1">
    <citation type="journal article" date="2020" name="Stud. Mycol.">
        <title>101 Dothideomycetes genomes: A test case for predicting lifestyles and emergence of pathogens.</title>
        <authorList>
            <person name="Haridas S."/>
            <person name="Albert R."/>
            <person name="Binder M."/>
            <person name="Bloem J."/>
            <person name="LaButti K."/>
            <person name="Salamov A."/>
            <person name="Andreopoulos B."/>
            <person name="Baker S."/>
            <person name="Barry K."/>
            <person name="Bills G."/>
            <person name="Bluhm B."/>
            <person name="Cannon C."/>
            <person name="Castanera R."/>
            <person name="Culley D."/>
            <person name="Daum C."/>
            <person name="Ezra D."/>
            <person name="Gonzalez J."/>
            <person name="Henrissat B."/>
            <person name="Kuo A."/>
            <person name="Liang C."/>
            <person name="Lipzen A."/>
            <person name="Lutzoni F."/>
            <person name="Magnuson J."/>
            <person name="Mondo S."/>
            <person name="Nolan M."/>
            <person name="Ohm R."/>
            <person name="Pangilinan J."/>
            <person name="Park H.-J."/>
            <person name="Ramirez L."/>
            <person name="Alfaro M."/>
            <person name="Sun H."/>
            <person name="Tritt A."/>
            <person name="Yoshinaga Y."/>
            <person name="Zwiers L.-H."/>
            <person name="Turgeon B."/>
            <person name="Goodwin S."/>
            <person name="Spatafora J."/>
            <person name="Crous P."/>
            <person name="Grigoriev I."/>
        </authorList>
    </citation>
    <scope>NUCLEOTIDE SEQUENCE [LARGE SCALE GENOMIC DNA]</scope>
    <source>
        <strain evidence="2">CBS 304.66</strain>
    </source>
</reference>
<dbReference type="InterPro" id="IPR052895">
    <property type="entry name" value="HetReg/Transcr_Mod"/>
</dbReference>
<dbReference type="OrthoDB" id="2157530at2759"/>
<dbReference type="EMBL" id="ML986591">
    <property type="protein sequence ID" value="KAF2267480.1"/>
    <property type="molecule type" value="Genomic_DNA"/>
</dbReference>
<dbReference type="AlphaFoldDB" id="A0A9P4N2N2"/>
<dbReference type="Proteomes" id="UP000800093">
    <property type="component" value="Unassembled WGS sequence"/>
</dbReference>
<comment type="caution">
    <text evidence="1">The sequence shown here is derived from an EMBL/GenBank/DDBJ whole genome shotgun (WGS) entry which is preliminary data.</text>
</comment>
<protein>
    <submittedName>
        <fullName evidence="1">Uncharacterized protein</fullName>
    </submittedName>
</protein>
<proteinExistence type="predicted"/>
<organism evidence="1 2">
    <name type="scientific">Lojkania enalia</name>
    <dbReference type="NCBI Taxonomy" id="147567"/>
    <lineage>
        <taxon>Eukaryota</taxon>
        <taxon>Fungi</taxon>
        <taxon>Dikarya</taxon>
        <taxon>Ascomycota</taxon>
        <taxon>Pezizomycotina</taxon>
        <taxon>Dothideomycetes</taxon>
        <taxon>Pleosporomycetidae</taxon>
        <taxon>Pleosporales</taxon>
        <taxon>Pleosporales incertae sedis</taxon>
        <taxon>Lojkania</taxon>
    </lineage>
</organism>
<sequence>RNITKQNLPQRLHEHGTFMEESCGVMLQRRFCVTEGGLIGAVPVSAALGDELFVLKGANVPFVLRRGVEGRYKLVGECYVHGIMRGEKEGELEW</sequence>
<gene>
    <name evidence="1" type="ORF">CC78DRAFT_416448</name>
</gene>
<accession>A0A9P4N2N2</accession>
<evidence type="ECO:0000313" key="2">
    <source>
        <dbReference type="Proteomes" id="UP000800093"/>
    </source>
</evidence>